<keyword evidence="8" id="KW-0418">Kinase</keyword>
<keyword evidence="12" id="KW-0829">Tyrosine-protein kinase</keyword>
<keyword evidence="7" id="KW-0547">Nucleotide-binding</keyword>
<evidence type="ECO:0000259" key="17">
    <source>
        <dbReference type="PROSITE" id="PS50853"/>
    </source>
</evidence>
<dbReference type="Pfam" id="PF19081">
    <property type="entry name" value="Ig_7"/>
    <property type="match status" value="1"/>
</dbReference>
<keyword evidence="5" id="KW-0812">Transmembrane</keyword>
<feature type="compositionally biased region" description="Gly residues" evidence="16">
    <location>
        <begin position="215"/>
        <end position="224"/>
    </location>
</feature>
<evidence type="ECO:0000256" key="8">
    <source>
        <dbReference type="ARBA" id="ARBA00022777"/>
    </source>
</evidence>
<evidence type="ECO:0000256" key="9">
    <source>
        <dbReference type="ARBA" id="ARBA00022840"/>
    </source>
</evidence>
<organism evidence="18 19">
    <name type="scientific">Paenimyroides aestuarii</name>
    <dbReference type="NCBI Taxonomy" id="2968490"/>
    <lineage>
        <taxon>Bacteria</taxon>
        <taxon>Pseudomonadati</taxon>
        <taxon>Bacteroidota</taxon>
        <taxon>Flavobacteriia</taxon>
        <taxon>Flavobacteriales</taxon>
        <taxon>Flavobacteriaceae</taxon>
        <taxon>Paenimyroides</taxon>
    </lineage>
</organism>
<dbReference type="PROSITE" id="PS50853">
    <property type="entry name" value="FN3"/>
    <property type="match status" value="2"/>
</dbReference>
<evidence type="ECO:0000256" key="11">
    <source>
        <dbReference type="ARBA" id="ARBA00023136"/>
    </source>
</evidence>
<accession>A0ABY5NVQ9</accession>
<dbReference type="Pfam" id="PF00041">
    <property type="entry name" value="fn3"/>
    <property type="match status" value="2"/>
</dbReference>
<feature type="compositionally biased region" description="Gly residues" evidence="16">
    <location>
        <begin position="194"/>
        <end position="207"/>
    </location>
</feature>
<evidence type="ECO:0000313" key="18">
    <source>
        <dbReference type="EMBL" id="UUV22593.1"/>
    </source>
</evidence>
<keyword evidence="19" id="KW-1185">Reference proteome</keyword>
<dbReference type="InterPro" id="IPR013783">
    <property type="entry name" value="Ig-like_fold"/>
</dbReference>
<keyword evidence="4" id="KW-0808">Transferase</keyword>
<evidence type="ECO:0000256" key="6">
    <source>
        <dbReference type="ARBA" id="ARBA00022729"/>
    </source>
</evidence>
<dbReference type="SUPFAM" id="SSF49265">
    <property type="entry name" value="Fibronectin type III"/>
    <property type="match status" value="2"/>
</dbReference>
<evidence type="ECO:0000256" key="1">
    <source>
        <dbReference type="ARBA" id="ARBA00004251"/>
    </source>
</evidence>
<feature type="domain" description="Fibronectin type-III" evidence="17">
    <location>
        <begin position="563"/>
        <end position="661"/>
    </location>
</feature>
<dbReference type="Pfam" id="PF13573">
    <property type="entry name" value="SprB"/>
    <property type="match status" value="6"/>
</dbReference>
<gene>
    <name evidence="18" type="ORF">NPX36_06000</name>
</gene>
<dbReference type="InterPro" id="IPR003961">
    <property type="entry name" value="FN3_dom"/>
</dbReference>
<evidence type="ECO:0000256" key="12">
    <source>
        <dbReference type="ARBA" id="ARBA00023137"/>
    </source>
</evidence>
<keyword evidence="6" id="KW-0732">Signal</keyword>
<keyword evidence="14" id="KW-0675">Receptor</keyword>
<comment type="subcellular location">
    <subcellularLocation>
        <location evidence="1">Cell membrane</location>
        <topology evidence="1">Single-pass type I membrane protein</topology>
    </subcellularLocation>
</comment>
<feature type="region of interest" description="Disordered" evidence="16">
    <location>
        <begin position="190"/>
        <end position="224"/>
    </location>
</feature>
<dbReference type="NCBIfam" id="TIGR04183">
    <property type="entry name" value="Por_Secre_tail"/>
    <property type="match status" value="1"/>
</dbReference>
<dbReference type="InterPro" id="IPR055163">
    <property type="entry name" value="ALK/LTK-like_GRD"/>
</dbReference>
<dbReference type="RefSeq" id="WP_257500508.1">
    <property type="nucleotide sequence ID" value="NZ_CP102382.1"/>
</dbReference>
<keyword evidence="15" id="KW-0325">Glycoprotein</keyword>
<evidence type="ECO:0000256" key="7">
    <source>
        <dbReference type="ARBA" id="ARBA00022741"/>
    </source>
</evidence>
<evidence type="ECO:0000256" key="13">
    <source>
        <dbReference type="ARBA" id="ARBA00023157"/>
    </source>
</evidence>
<dbReference type="Gene3D" id="2.60.40.740">
    <property type="match status" value="5"/>
</dbReference>
<dbReference type="Pfam" id="PF18962">
    <property type="entry name" value="Por_Secre_tail"/>
    <property type="match status" value="1"/>
</dbReference>
<dbReference type="EMBL" id="CP102382">
    <property type="protein sequence ID" value="UUV22593.1"/>
    <property type="molecule type" value="Genomic_DNA"/>
</dbReference>
<feature type="domain" description="Fibronectin type-III" evidence="17">
    <location>
        <begin position="833"/>
        <end position="930"/>
    </location>
</feature>
<dbReference type="Gene3D" id="2.60.40.2700">
    <property type="match status" value="1"/>
</dbReference>
<dbReference type="InterPro" id="IPR025667">
    <property type="entry name" value="SprB_repeat"/>
</dbReference>
<evidence type="ECO:0000256" key="3">
    <source>
        <dbReference type="ARBA" id="ARBA00022475"/>
    </source>
</evidence>
<evidence type="ECO:0000256" key="5">
    <source>
        <dbReference type="ARBA" id="ARBA00022692"/>
    </source>
</evidence>
<evidence type="ECO:0000256" key="15">
    <source>
        <dbReference type="ARBA" id="ARBA00023180"/>
    </source>
</evidence>
<proteinExistence type="predicted"/>
<dbReference type="Gene3D" id="2.60.120.200">
    <property type="match status" value="1"/>
</dbReference>
<dbReference type="Pfam" id="PF12810">
    <property type="entry name" value="ALK_LTK_GRD"/>
    <property type="match status" value="1"/>
</dbReference>
<keyword evidence="3" id="KW-1003">Cell membrane</keyword>
<keyword evidence="9" id="KW-0067">ATP-binding</keyword>
<evidence type="ECO:0000256" key="2">
    <source>
        <dbReference type="ARBA" id="ARBA00011902"/>
    </source>
</evidence>
<protein>
    <recommendedName>
        <fullName evidence="2">receptor protein-tyrosine kinase</fullName>
        <ecNumber evidence="2">2.7.10.1</ecNumber>
    </recommendedName>
</protein>
<dbReference type="EC" id="2.7.10.1" evidence="2"/>
<dbReference type="InterPro" id="IPR026444">
    <property type="entry name" value="Secre_tail"/>
</dbReference>
<keyword evidence="13" id="KW-1015">Disulfide bond</keyword>
<evidence type="ECO:0000256" key="4">
    <source>
        <dbReference type="ARBA" id="ARBA00022679"/>
    </source>
</evidence>
<keyword evidence="11" id="KW-0472">Membrane</keyword>
<name>A0ABY5NVQ9_9FLAO</name>
<evidence type="ECO:0000256" key="16">
    <source>
        <dbReference type="SAM" id="MobiDB-lite"/>
    </source>
</evidence>
<dbReference type="InterPro" id="IPR044023">
    <property type="entry name" value="Ig_7"/>
</dbReference>
<evidence type="ECO:0000256" key="14">
    <source>
        <dbReference type="ARBA" id="ARBA00023170"/>
    </source>
</evidence>
<evidence type="ECO:0000256" key="10">
    <source>
        <dbReference type="ARBA" id="ARBA00022989"/>
    </source>
</evidence>
<sequence>MKKNTQLSRLKIPWPRSKTSIIMLLGFVFQLFQAQAQTYSYTGAVQTVTLPAGTYEIEMWGADGGGTTGTSSAAPVAKLGGKGGYSKGNLVLTTTTILNVYVGGKGALEGLNVPGGFNGGGNSGSSSGAVCGSGGGASDIRIGGTALTDRVIVAGGGGAAGYEACNGVANVIAGGNGGGLIGGIPDPFSYPTRGGKGGTQTAGGAGGTDTTHGNGSPGTLGFGGAGGTGTGNGAGGGGGYYGGGGGSGGGSCAGGGGGGSSYTGGVTSGVTLMFGEPGFVSNPDVTGNGTVVITSLAPCTGTPSSGVATVTTRTCINDPFTLFATGATKAGGITYQWQSAPSATGPWTDIAGANSANHTVTNQTATTFYRFVVTCANGPATATTNVVNVSQAAIANLSENFDTTATGSTTNASIPSCWSYIDEITTTGYGYVEAATALSAPNSFRLYRTNSTSNNAQNLVLISPQTDNLGNGTKQLRFYAMATNTNATNILQIVRSNGTSSSSTFTIIQSIVVNHTGYQEYIVPLPVTTDDYFGFRLAHNGATATVDINIDDVYYEDFDACLYPTGVNTSNITQTSADISWTGSTSSSVTAYQYEVRTSGAPGSGAVGLGATGTTPNATTTSVTATGLNPSLNYTVYVRSICGTANGKWTPIPITFYTLCGIVSTQLSESFDTTPAGSTTTTSIPSCWSYLDEVTTTGYGYVEAATAQSAPNSFRLYRTNSTTNAPENVVLISPETVNLGNGTRQLRFSAMATNTNASNILQIVRSNGTTAASTYTVLQEVIVNHTGYQEYIVPLPVTTDDYFGFRLAHNNTTTSVDINLDDVHYENLSPCIFPINLQVNSITATTATISWDASLATGVTGYEYEIRTSGAPGSGTVGLEKTGVTTGTGTSVNITGLTSASNYIVYVRSICGTSSGIWTTFPREFQTLCDIYVNDFYENFDTTVVGSTTNPSIPVCWSFIDDVGSTGYLYTHNLASSAPQSGANYLRMYRTNSTTNAAEELVMISPETNNLGNGAKQIRFSVKTYGTSATTYVNTLEILSMPSNTSTSGATVLATFSPNQVAYEEYIVPLPAGTNDYFGFRLAYNGGTTGSSVSIDDVYYEDIPAPTLTTTQSNNICPGGTTGMASVVVTGGAAPITYLWNTGDTTPTLTGLASGTYTVTVTDGISRTVTETVTITEPDALLSNAVVNNISCNGSNNGTIDITPTGGTAPYTYLWTTGDTGTSVSNLALGTYSLTITDANNCTATEDFVITEPTVLVATNAAQTNVALFGGNDGSATVAASGGTAPYAYMWSNGATTAAITNLTAGTYTATVTDANGCTATEDFVITQPIPLMVQSVSQTNVSCNGGSDAIASIVAIGGNAPYTYQWSPSGGTAATATGLSAGMYSVLVTDHTGNTITENFTITEPAPIVGTVSKTDITCNGANNGTATVSVAGGTAPYTYLWSNGMMSNMATNLNVGNYTVSITDANGCKATASVSIAQPTALAITGTATNISCFGQNDGAITVSASGAVAPYSYLWSNGQSGTSLSSLAKGTYIVTVTDANGCSKTESYTIVEPAFVHPPVAVSQSFCIGQNATLADVVITGSTIKWYSASTGGMLLPATTVLTNGTTYYASQTVGTCESSTRTAVQITLNQGTPLTTTQLNVCSNTRVQNMTIDGFNYTQLKWYSSPTSAIQLPASQLLATGTYYISSLTGTCESPRQAVQVTVAAAVPAPTATAQTVCGNSTLNDLVVGKDPSASLNWYSSLQSMIPLSGTTQVSNGTYYVQQVIGNCESVRVAVPVQVVNVTAPTMTSITACNGTQIGDLNTPTTTYVWYVSNTATTPLPNSFVLTSGSYYIARENAGCISTRTNVAVNVSPVPNSPTGQTTQTFPYPAKVSDLVMNQPNVKWYASANDAMEMINELAPSTFLMSNTTYYGIIVNPNNCGSAPTAVTVILSVSTQELDLTHLKYYPNPVDSALHISYNEAITKVEVFTLTGQKVISNEFNAIEVTTDLSRLSSGTYLVKVETAKASQFIKVVKR</sequence>
<evidence type="ECO:0000313" key="19">
    <source>
        <dbReference type="Proteomes" id="UP001317001"/>
    </source>
</evidence>
<dbReference type="CDD" id="cd00063">
    <property type="entry name" value="FN3"/>
    <property type="match status" value="2"/>
</dbReference>
<dbReference type="InterPro" id="IPR036116">
    <property type="entry name" value="FN3_sf"/>
</dbReference>
<dbReference type="Proteomes" id="UP001317001">
    <property type="component" value="Chromosome"/>
</dbReference>
<reference evidence="18 19" key="1">
    <citation type="submission" date="2022-08" db="EMBL/GenBank/DDBJ databases">
        <title>Myroides zhujiangensis sp. nov., a novel bacterium isolated from sediment in the Pearl River Estuary.</title>
        <authorList>
            <person name="Cui L."/>
        </authorList>
    </citation>
    <scope>NUCLEOTIDE SEQUENCE [LARGE SCALE GENOMIC DNA]</scope>
    <source>
        <strain evidence="18 19">SCSIO 72103</strain>
    </source>
</reference>
<dbReference type="Gene3D" id="2.60.40.10">
    <property type="entry name" value="Immunoglobulins"/>
    <property type="match status" value="2"/>
</dbReference>
<dbReference type="SMART" id="SM00060">
    <property type="entry name" value="FN3"/>
    <property type="match status" value="3"/>
</dbReference>
<keyword evidence="10" id="KW-1133">Transmembrane helix</keyword>